<evidence type="ECO:0000313" key="1">
    <source>
        <dbReference type="EMBL" id="KAF5670357.1"/>
    </source>
</evidence>
<organism evidence="1 2">
    <name type="scientific">Fusarium circinatum</name>
    <name type="common">Pitch canker fungus</name>
    <name type="synonym">Gibberella circinata</name>
    <dbReference type="NCBI Taxonomy" id="48490"/>
    <lineage>
        <taxon>Eukaryota</taxon>
        <taxon>Fungi</taxon>
        <taxon>Dikarya</taxon>
        <taxon>Ascomycota</taxon>
        <taxon>Pezizomycotina</taxon>
        <taxon>Sordariomycetes</taxon>
        <taxon>Hypocreomycetidae</taxon>
        <taxon>Hypocreales</taxon>
        <taxon>Nectriaceae</taxon>
        <taxon>Fusarium</taxon>
        <taxon>Fusarium fujikuroi species complex</taxon>
    </lineage>
</organism>
<reference evidence="1 2" key="2">
    <citation type="submission" date="2020-05" db="EMBL/GenBank/DDBJ databases">
        <title>Identification and distribution of gene clusters putatively required for synthesis of sphingolipid metabolism inhibitors in phylogenetically diverse species of the filamentous fungus Fusarium.</title>
        <authorList>
            <person name="Kim H.-S."/>
            <person name="Busman M."/>
            <person name="Brown D.W."/>
            <person name="Divon H."/>
            <person name="Uhlig S."/>
            <person name="Proctor R.H."/>
        </authorList>
    </citation>
    <scope>NUCLEOTIDE SEQUENCE [LARGE SCALE GENOMIC DNA]</scope>
    <source>
        <strain evidence="1 2">NRRL 25331</strain>
    </source>
</reference>
<sequence>MAPFMELYTQINFLLNHLQRSIKETQDTYPEVFGPNADNSGGTIIPTPEEMAALVEHMHQVDPLVDALLIIATDEWQQQLAEHHKRRFTLSQSEVLQMLQDLKKLECVK</sequence>
<dbReference type="EMBL" id="JAAQPE010000311">
    <property type="protein sequence ID" value="KAF5670357.1"/>
    <property type="molecule type" value="Genomic_DNA"/>
</dbReference>
<dbReference type="Proteomes" id="UP000572754">
    <property type="component" value="Unassembled WGS sequence"/>
</dbReference>
<dbReference type="AlphaFoldDB" id="A0A8H5TKZ5"/>
<name>A0A8H5TKZ5_FUSCI</name>
<keyword evidence="2" id="KW-1185">Reference proteome</keyword>
<protein>
    <submittedName>
        <fullName evidence="1">Uncharacterized protein</fullName>
    </submittedName>
</protein>
<accession>A0A8H5TKZ5</accession>
<gene>
    <name evidence="1" type="ORF">FCIRC_8965</name>
</gene>
<reference evidence="2" key="1">
    <citation type="journal article" date="2020" name="BMC Genomics">
        <title>Correction to: Identification and distribution of gene clusters required for synthesis of sphingolipid metabolism inhibitors in diverse species of the filamentous fungus Fusarium.</title>
        <authorList>
            <person name="Kim H.S."/>
            <person name="Lohmar J.M."/>
            <person name="Busman M."/>
            <person name="Brown D.W."/>
            <person name="Naumann T.A."/>
            <person name="Divon H.H."/>
            <person name="Lysoe E."/>
            <person name="Uhlig S."/>
            <person name="Proctor R.H."/>
        </authorList>
    </citation>
    <scope>NUCLEOTIDE SEQUENCE [LARGE SCALE GENOMIC DNA]</scope>
    <source>
        <strain evidence="2">NRRL 25331</strain>
    </source>
</reference>
<comment type="caution">
    <text evidence="1">The sequence shown here is derived from an EMBL/GenBank/DDBJ whole genome shotgun (WGS) entry which is preliminary data.</text>
</comment>
<proteinExistence type="predicted"/>
<evidence type="ECO:0000313" key="2">
    <source>
        <dbReference type="Proteomes" id="UP000572754"/>
    </source>
</evidence>